<keyword evidence="2 3" id="KW-0040">ANK repeat</keyword>
<feature type="region of interest" description="Disordered" evidence="4">
    <location>
        <begin position="427"/>
        <end position="447"/>
    </location>
</feature>
<dbReference type="PANTHER" id="PTHR24198">
    <property type="entry name" value="ANKYRIN REPEAT AND PROTEIN KINASE DOMAIN-CONTAINING PROTEIN"/>
    <property type="match status" value="1"/>
</dbReference>
<evidence type="ECO:0000256" key="4">
    <source>
        <dbReference type="SAM" id="MobiDB-lite"/>
    </source>
</evidence>
<evidence type="ECO:0000256" key="3">
    <source>
        <dbReference type="PROSITE-ProRule" id="PRU00023"/>
    </source>
</evidence>
<feature type="repeat" description="ANK" evidence="3">
    <location>
        <begin position="241"/>
        <end position="275"/>
    </location>
</feature>
<reference evidence="5 6" key="1">
    <citation type="submission" date="2022-05" db="EMBL/GenBank/DDBJ databases">
        <authorList>
            <consortium name="Genoscope - CEA"/>
            <person name="William W."/>
        </authorList>
    </citation>
    <scope>NUCLEOTIDE SEQUENCE [LARGE SCALE GENOMIC DNA]</scope>
</reference>
<dbReference type="Pfam" id="PF12796">
    <property type="entry name" value="Ank_2"/>
    <property type="match status" value="2"/>
</dbReference>
<dbReference type="SMART" id="SM00248">
    <property type="entry name" value="ANK"/>
    <property type="match status" value="9"/>
</dbReference>
<evidence type="ECO:0000256" key="1">
    <source>
        <dbReference type="ARBA" id="ARBA00022737"/>
    </source>
</evidence>
<dbReference type="Pfam" id="PF13637">
    <property type="entry name" value="Ank_4"/>
    <property type="match status" value="1"/>
</dbReference>
<keyword evidence="6" id="KW-1185">Reference proteome</keyword>
<dbReference type="SUPFAM" id="SSF48403">
    <property type="entry name" value="Ankyrin repeat"/>
    <property type="match status" value="1"/>
</dbReference>
<dbReference type="PANTHER" id="PTHR24198:SF165">
    <property type="entry name" value="ANKYRIN REPEAT-CONTAINING PROTEIN-RELATED"/>
    <property type="match status" value="1"/>
</dbReference>
<evidence type="ECO:0000313" key="5">
    <source>
        <dbReference type="EMBL" id="CAH3178494.1"/>
    </source>
</evidence>
<dbReference type="Proteomes" id="UP001159405">
    <property type="component" value="Unassembled WGS sequence"/>
</dbReference>
<feature type="repeat" description="ANK" evidence="3">
    <location>
        <begin position="139"/>
        <end position="171"/>
    </location>
</feature>
<dbReference type="InterPro" id="IPR002110">
    <property type="entry name" value="Ankyrin_rpt"/>
</dbReference>
<dbReference type="InterPro" id="IPR036770">
    <property type="entry name" value="Ankyrin_rpt-contain_sf"/>
</dbReference>
<accession>A0ABN8RKD3</accession>
<comment type="caution">
    <text evidence="5">The sequence shown here is derived from an EMBL/GenBank/DDBJ whole genome shotgun (WGS) entry which is preliminary data.</text>
</comment>
<organism evidence="5 6">
    <name type="scientific">Porites lobata</name>
    <dbReference type="NCBI Taxonomy" id="104759"/>
    <lineage>
        <taxon>Eukaryota</taxon>
        <taxon>Metazoa</taxon>
        <taxon>Cnidaria</taxon>
        <taxon>Anthozoa</taxon>
        <taxon>Hexacorallia</taxon>
        <taxon>Scleractinia</taxon>
        <taxon>Fungiina</taxon>
        <taxon>Poritidae</taxon>
        <taxon>Porites</taxon>
    </lineage>
</organism>
<feature type="repeat" description="ANK" evidence="3">
    <location>
        <begin position="349"/>
        <end position="372"/>
    </location>
</feature>
<keyword evidence="1" id="KW-0677">Repeat</keyword>
<name>A0ABN8RKD3_9CNID</name>
<dbReference type="PROSITE" id="PS50297">
    <property type="entry name" value="ANK_REP_REGION"/>
    <property type="match status" value="6"/>
</dbReference>
<sequence>MAYNRIKQIFEALEARDAVLLNEIIESMNGSERASVLFRRERSDDKDCVCCSQATDRWVSRKLRPIKRYVSSAFPDSKSPLVTAVKNGDLDSVKVLFKHHLHIGVPFREGLLLSAVNGNTDILRYFIEKKGDIDARIKNHRTLLMAASMYGHTNAVNVLLQDGANVALTDKRLGCTALHFAAGSSDNSGEILRCLIENGADVNGVNKVKHTPLMIAAIRGHINALTLLIKHGANVDLQDSDGYKALHFAVHGSDISSEIFSCLIGIGADVNARTNNGVTPLMIAAEEGHINAVTSLVKCGANVDLQDKYGNTALHYAAGLSVDERFSDDLPEIVEMLLNLGASHMCNHQGLKPLHQASISGNIAVVEYLIQRPEITREQRVDALELLGASLATQFSHISLLDFLVWEGLMYIKLGMEERFVDPSQPILKQPKEPAYGNRKESQTPEELAQIEGDTEAILMESLLIKERILGTNHSELLPSIRFVCRQGNLTDPSLLIALYRRAVDIAQKSNLSALDDFQEISHLLHKICNGSNHLKEKDLLELLRQIVIEYEKQHTKRRRLNK</sequence>
<evidence type="ECO:0000256" key="2">
    <source>
        <dbReference type="ARBA" id="ARBA00023043"/>
    </source>
</evidence>
<evidence type="ECO:0000313" key="6">
    <source>
        <dbReference type="Proteomes" id="UP001159405"/>
    </source>
</evidence>
<feature type="repeat" description="ANK" evidence="3">
    <location>
        <begin position="208"/>
        <end position="240"/>
    </location>
</feature>
<feature type="repeat" description="ANK" evidence="3">
    <location>
        <begin position="276"/>
        <end position="308"/>
    </location>
</feature>
<dbReference type="Gene3D" id="1.25.40.20">
    <property type="entry name" value="Ankyrin repeat-containing domain"/>
    <property type="match status" value="3"/>
</dbReference>
<dbReference type="PROSITE" id="PS50088">
    <property type="entry name" value="ANK_REPEAT"/>
    <property type="match status" value="6"/>
</dbReference>
<proteinExistence type="predicted"/>
<protein>
    <submittedName>
        <fullName evidence="5">Uncharacterized protein</fullName>
    </submittedName>
</protein>
<feature type="repeat" description="ANK" evidence="3">
    <location>
        <begin position="173"/>
        <end position="207"/>
    </location>
</feature>
<gene>
    <name evidence="5" type="ORF">PLOB_00020370</name>
</gene>
<dbReference type="EMBL" id="CALNXK010000240">
    <property type="protein sequence ID" value="CAH3178494.1"/>
    <property type="molecule type" value="Genomic_DNA"/>
</dbReference>